<organism evidence="1 2">
    <name type="scientific">Coffea canephora</name>
    <name type="common">Robusta coffee</name>
    <dbReference type="NCBI Taxonomy" id="49390"/>
    <lineage>
        <taxon>Eukaryota</taxon>
        <taxon>Viridiplantae</taxon>
        <taxon>Streptophyta</taxon>
        <taxon>Embryophyta</taxon>
        <taxon>Tracheophyta</taxon>
        <taxon>Spermatophyta</taxon>
        <taxon>Magnoliopsida</taxon>
        <taxon>eudicotyledons</taxon>
        <taxon>Gunneridae</taxon>
        <taxon>Pentapetalae</taxon>
        <taxon>asterids</taxon>
        <taxon>lamiids</taxon>
        <taxon>Gentianales</taxon>
        <taxon>Rubiaceae</taxon>
        <taxon>Ixoroideae</taxon>
        <taxon>Gardenieae complex</taxon>
        <taxon>Bertiereae - Coffeeae clade</taxon>
        <taxon>Coffeeae</taxon>
        <taxon>Coffea</taxon>
    </lineage>
</organism>
<keyword evidence="2" id="KW-1185">Reference proteome</keyword>
<dbReference type="InParanoid" id="A0A068UY53"/>
<reference evidence="2" key="1">
    <citation type="journal article" date="2014" name="Science">
        <title>The coffee genome provides insight into the convergent evolution of caffeine biosynthesis.</title>
        <authorList>
            <person name="Denoeud F."/>
            <person name="Carretero-Paulet L."/>
            <person name="Dereeper A."/>
            <person name="Droc G."/>
            <person name="Guyot R."/>
            <person name="Pietrella M."/>
            <person name="Zheng C."/>
            <person name="Alberti A."/>
            <person name="Anthony F."/>
            <person name="Aprea G."/>
            <person name="Aury J.M."/>
            <person name="Bento P."/>
            <person name="Bernard M."/>
            <person name="Bocs S."/>
            <person name="Campa C."/>
            <person name="Cenci A."/>
            <person name="Combes M.C."/>
            <person name="Crouzillat D."/>
            <person name="Da Silva C."/>
            <person name="Daddiego L."/>
            <person name="De Bellis F."/>
            <person name="Dussert S."/>
            <person name="Garsmeur O."/>
            <person name="Gayraud T."/>
            <person name="Guignon V."/>
            <person name="Jahn K."/>
            <person name="Jamilloux V."/>
            <person name="Joet T."/>
            <person name="Labadie K."/>
            <person name="Lan T."/>
            <person name="Leclercq J."/>
            <person name="Lepelley M."/>
            <person name="Leroy T."/>
            <person name="Li L.T."/>
            <person name="Librado P."/>
            <person name="Lopez L."/>
            <person name="Munoz A."/>
            <person name="Noel B."/>
            <person name="Pallavicini A."/>
            <person name="Perrotta G."/>
            <person name="Poncet V."/>
            <person name="Pot D."/>
            <person name="Priyono X."/>
            <person name="Rigoreau M."/>
            <person name="Rouard M."/>
            <person name="Rozas J."/>
            <person name="Tranchant-Dubreuil C."/>
            <person name="VanBuren R."/>
            <person name="Zhang Q."/>
            <person name="Andrade A.C."/>
            <person name="Argout X."/>
            <person name="Bertrand B."/>
            <person name="de Kochko A."/>
            <person name="Graziosi G."/>
            <person name="Henry R.J."/>
            <person name="Jayarama X."/>
            <person name="Ming R."/>
            <person name="Nagai C."/>
            <person name="Rounsley S."/>
            <person name="Sankoff D."/>
            <person name="Giuliano G."/>
            <person name="Albert V.A."/>
            <person name="Wincker P."/>
            <person name="Lashermes P."/>
        </authorList>
    </citation>
    <scope>NUCLEOTIDE SEQUENCE [LARGE SCALE GENOMIC DNA]</scope>
    <source>
        <strain evidence="2">cv. DH200-94</strain>
    </source>
</reference>
<dbReference type="Gramene" id="CDP13480">
    <property type="protein sequence ID" value="CDP13480"/>
    <property type="gene ID" value="GSCOC_T00038437001"/>
</dbReference>
<accession>A0A068UY53</accession>
<sequence length="72" mass="8016">MCCTAPAATRPLSLDVFKNQNPQLLASSTLRSAELLLLFSQIRHLPPFSSITIFYKALEDHNPRLSRGTAVF</sequence>
<proteinExistence type="predicted"/>
<dbReference type="EMBL" id="HG739159">
    <property type="protein sequence ID" value="CDP13480.1"/>
    <property type="molecule type" value="Genomic_DNA"/>
</dbReference>
<evidence type="ECO:0000313" key="1">
    <source>
        <dbReference type="EMBL" id="CDP13480.1"/>
    </source>
</evidence>
<dbReference type="Proteomes" id="UP000295252">
    <property type="component" value="Chromosome X"/>
</dbReference>
<evidence type="ECO:0000313" key="2">
    <source>
        <dbReference type="Proteomes" id="UP000295252"/>
    </source>
</evidence>
<name>A0A068UY53_COFCA</name>
<protein>
    <submittedName>
        <fullName evidence="1">Uncharacterized protein</fullName>
    </submittedName>
</protein>
<dbReference type="AlphaFoldDB" id="A0A068UY53"/>
<gene>
    <name evidence="1" type="ORF">GSCOC_T00038437001</name>
</gene>